<keyword evidence="2" id="KW-0479">Metal-binding</keyword>
<dbReference type="InterPro" id="IPR052035">
    <property type="entry name" value="ZnF_BED_domain_contain"/>
</dbReference>
<organism evidence="6 8">
    <name type="scientific">Didymodactylos carnosus</name>
    <dbReference type="NCBI Taxonomy" id="1234261"/>
    <lineage>
        <taxon>Eukaryota</taxon>
        <taxon>Metazoa</taxon>
        <taxon>Spiralia</taxon>
        <taxon>Gnathifera</taxon>
        <taxon>Rotifera</taxon>
        <taxon>Eurotatoria</taxon>
        <taxon>Bdelloidea</taxon>
        <taxon>Philodinida</taxon>
        <taxon>Philodinidae</taxon>
        <taxon>Didymodactylos</taxon>
    </lineage>
</organism>
<evidence type="ECO:0000313" key="6">
    <source>
        <dbReference type="EMBL" id="CAF1158547.1"/>
    </source>
</evidence>
<reference evidence="6" key="1">
    <citation type="submission" date="2021-02" db="EMBL/GenBank/DDBJ databases">
        <authorList>
            <person name="Nowell W R."/>
        </authorList>
    </citation>
    <scope>NUCLEOTIDE SEQUENCE</scope>
</reference>
<accession>A0A814T9R4</accession>
<evidence type="ECO:0000256" key="1">
    <source>
        <dbReference type="ARBA" id="ARBA00004123"/>
    </source>
</evidence>
<proteinExistence type="predicted"/>
<evidence type="ECO:0000313" key="8">
    <source>
        <dbReference type="Proteomes" id="UP000663829"/>
    </source>
</evidence>
<gene>
    <name evidence="6" type="ORF">GPM918_LOCUS21554</name>
    <name evidence="7" type="ORF">SRO942_LOCUS21553</name>
</gene>
<dbReference type="PANTHER" id="PTHR46481">
    <property type="entry name" value="ZINC FINGER BED DOMAIN-CONTAINING PROTEIN 4"/>
    <property type="match status" value="1"/>
</dbReference>
<dbReference type="InterPro" id="IPR012337">
    <property type="entry name" value="RNaseH-like_sf"/>
</dbReference>
<keyword evidence="5" id="KW-0539">Nucleus</keyword>
<evidence type="ECO:0000256" key="2">
    <source>
        <dbReference type="ARBA" id="ARBA00022723"/>
    </source>
</evidence>
<dbReference type="GO" id="GO:0008270">
    <property type="term" value="F:zinc ion binding"/>
    <property type="evidence" value="ECO:0007669"/>
    <property type="project" value="UniProtKB-KW"/>
</dbReference>
<dbReference type="GO" id="GO:0005634">
    <property type="term" value="C:nucleus"/>
    <property type="evidence" value="ECO:0007669"/>
    <property type="project" value="UniProtKB-SubCell"/>
</dbReference>
<evidence type="ECO:0000256" key="4">
    <source>
        <dbReference type="ARBA" id="ARBA00022833"/>
    </source>
</evidence>
<evidence type="ECO:0000256" key="5">
    <source>
        <dbReference type="ARBA" id="ARBA00023242"/>
    </source>
</evidence>
<evidence type="ECO:0000256" key="3">
    <source>
        <dbReference type="ARBA" id="ARBA00022771"/>
    </source>
</evidence>
<dbReference type="OrthoDB" id="1607513at2759"/>
<dbReference type="Proteomes" id="UP000663829">
    <property type="component" value="Unassembled WGS sequence"/>
</dbReference>
<evidence type="ECO:0008006" key="9">
    <source>
        <dbReference type="Google" id="ProtNLM"/>
    </source>
</evidence>
<protein>
    <recommendedName>
        <fullName evidence="9">HAT C-terminal dimerisation domain-containing protein</fullName>
    </recommendedName>
</protein>
<comment type="subcellular location">
    <subcellularLocation>
        <location evidence="1">Nucleus</location>
    </subcellularLocation>
</comment>
<keyword evidence="4" id="KW-0862">Zinc</keyword>
<keyword evidence="8" id="KW-1185">Reference proteome</keyword>
<dbReference type="AlphaFoldDB" id="A0A814T9R4"/>
<dbReference type="PANTHER" id="PTHR46481:SF10">
    <property type="entry name" value="ZINC FINGER BED DOMAIN-CONTAINING PROTEIN 39"/>
    <property type="match status" value="1"/>
</dbReference>
<feature type="non-terminal residue" evidence="6">
    <location>
        <position position="1"/>
    </location>
</feature>
<dbReference type="EMBL" id="CAJNOQ010007122">
    <property type="protein sequence ID" value="CAF1158547.1"/>
    <property type="molecule type" value="Genomic_DNA"/>
</dbReference>
<dbReference type="EMBL" id="CAJOBC010007122">
    <property type="protein sequence ID" value="CAF3921979.1"/>
    <property type="molecule type" value="Genomic_DNA"/>
</dbReference>
<name>A0A814T9R4_9BILA</name>
<sequence length="352" mass="41003">SDNENKMKAAFRENCIRLGCSIHYVNKQVEHGFTSTEIDKKPMKCEVIQKLFGHVKKIATHVRRCHAQTKLTRKVQVYSDTRFNGAFYMMNVFLEVYDELAAVVNNNYMDDLTSVDKDLLEQLCDFLKLFDESTEHLSDDNRSTIHKVIPIRQLLLNHCEIQSDDNDALKQLKTFLGERIRLVWILQDQHYMSTLLHPLLKHFQIAPNKKDKAIRLMKEELLKRTPVVDVTSANTTSSSILRTTNTAANTTSKDLLARCFDLPQPIVKSVPMPTNELNDYMALDVQLDEKDDILIFWKEHAKRFPILASIVCFDSKFYFQRDILRPETGMAIVTRHDEIRRGALRFVFWTDY</sequence>
<keyword evidence="3" id="KW-0863">Zinc-finger</keyword>
<dbReference type="SUPFAM" id="SSF53098">
    <property type="entry name" value="Ribonuclease H-like"/>
    <property type="match status" value="1"/>
</dbReference>
<comment type="caution">
    <text evidence="6">The sequence shown here is derived from an EMBL/GenBank/DDBJ whole genome shotgun (WGS) entry which is preliminary data.</text>
</comment>
<evidence type="ECO:0000313" key="7">
    <source>
        <dbReference type="EMBL" id="CAF3921979.1"/>
    </source>
</evidence>
<dbReference type="Proteomes" id="UP000681722">
    <property type="component" value="Unassembled WGS sequence"/>
</dbReference>